<dbReference type="EMBL" id="CP042425">
    <property type="protein sequence ID" value="QEL13858.1"/>
    <property type="molecule type" value="Genomic_DNA"/>
</dbReference>
<keyword evidence="3" id="KW-1185">Reference proteome</keyword>
<dbReference type="InterPro" id="IPR032557">
    <property type="entry name" value="DUF4935"/>
</dbReference>
<name>A0A5C1A9Z2_9BACT</name>
<evidence type="ECO:0000313" key="2">
    <source>
        <dbReference type="EMBL" id="QEL13858.1"/>
    </source>
</evidence>
<protein>
    <recommendedName>
        <fullName evidence="1">DUF4935 domain-containing protein</fullName>
    </recommendedName>
</protein>
<feature type="domain" description="DUF4935" evidence="1">
    <location>
        <begin position="5"/>
        <end position="180"/>
    </location>
</feature>
<proteinExistence type="predicted"/>
<gene>
    <name evidence="2" type="ORF">PX52LOC_00716</name>
</gene>
<organism evidence="2 3">
    <name type="scientific">Limnoglobus roseus</name>
    <dbReference type="NCBI Taxonomy" id="2598579"/>
    <lineage>
        <taxon>Bacteria</taxon>
        <taxon>Pseudomonadati</taxon>
        <taxon>Planctomycetota</taxon>
        <taxon>Planctomycetia</taxon>
        <taxon>Gemmatales</taxon>
        <taxon>Gemmataceae</taxon>
        <taxon>Limnoglobus</taxon>
    </lineage>
</organism>
<evidence type="ECO:0000259" key="1">
    <source>
        <dbReference type="Pfam" id="PF16289"/>
    </source>
</evidence>
<evidence type="ECO:0000313" key="3">
    <source>
        <dbReference type="Proteomes" id="UP000324974"/>
    </source>
</evidence>
<accession>A0A5C1A9Z2</accession>
<sequence>MLKLLIDTCVWIDLAKDHHQHTFLRALDALMGEGKIAVMLPPLVLEEFERNKGTILNTNRQSLSSALKRAKDLLDQHGQGRGKTGALAQLNDIDQRLPRLGDLTGITAFVEQLLKKAETIPVTDATKLRALERGLKKQAPYGKKNSTADAILIEAFAEVVKGKGTTGHQFGFVTHNKDDFSQPKGDHRQHHPDFDGIFTKRKVRYFVTLKDAIMTVGSRVVDDLEYEEYAEQPRATDEIVDEIEVLIDKVWYNRHKVYEEKIEEGLVKLRPYPGKYDPDGCDPEVWKRAMLAAKKKEQEYGLENLGPWDDFEWGMLNGKLSSLRWVLGEEWDMLDT</sequence>
<dbReference type="OrthoDB" id="8685584at2"/>
<dbReference type="InterPro" id="IPR029060">
    <property type="entry name" value="PIN-like_dom_sf"/>
</dbReference>
<dbReference type="Proteomes" id="UP000324974">
    <property type="component" value="Chromosome"/>
</dbReference>
<dbReference type="KEGG" id="lrs:PX52LOC_00716"/>
<dbReference type="SUPFAM" id="SSF88723">
    <property type="entry name" value="PIN domain-like"/>
    <property type="match status" value="1"/>
</dbReference>
<dbReference type="Pfam" id="PF16289">
    <property type="entry name" value="PIN_12"/>
    <property type="match status" value="1"/>
</dbReference>
<dbReference type="AlphaFoldDB" id="A0A5C1A9Z2"/>
<dbReference type="RefSeq" id="WP_149108793.1">
    <property type="nucleotide sequence ID" value="NZ_CP042425.1"/>
</dbReference>
<reference evidence="3" key="1">
    <citation type="submission" date="2019-08" db="EMBL/GenBank/DDBJ databases">
        <title>Limnoglobus roseus gen. nov., sp. nov., a novel freshwater planctomycete with a giant genome from the family Gemmataceae.</title>
        <authorList>
            <person name="Kulichevskaya I.S."/>
            <person name="Naumoff D.G."/>
            <person name="Miroshnikov K."/>
            <person name="Ivanova A."/>
            <person name="Philippov D.A."/>
            <person name="Hakobyan A."/>
            <person name="Rijpstra I.C."/>
            <person name="Sinninghe Damste J.S."/>
            <person name="Liesack W."/>
            <person name="Dedysh S.N."/>
        </authorList>
    </citation>
    <scope>NUCLEOTIDE SEQUENCE [LARGE SCALE GENOMIC DNA]</scope>
    <source>
        <strain evidence="3">PX52</strain>
    </source>
</reference>